<evidence type="ECO:0000256" key="2">
    <source>
        <dbReference type="ARBA" id="ARBA00022649"/>
    </source>
</evidence>
<organism evidence="7 8">
    <name type="scientific">Hallella seregens ATCC 51272</name>
    <dbReference type="NCBI Taxonomy" id="1336250"/>
    <lineage>
        <taxon>Bacteria</taxon>
        <taxon>Pseudomonadati</taxon>
        <taxon>Bacteroidota</taxon>
        <taxon>Bacteroidia</taxon>
        <taxon>Bacteroidales</taxon>
        <taxon>Prevotellaceae</taxon>
        <taxon>Hallella</taxon>
    </lineage>
</organism>
<sequence>MSYKIDFSKIARKTIEKWAKSDPQMHRKLTAILNEIVRHPRTGLGHPEPLVGGNQMTYSRRIAAHHRIIYDIHDDTVSVMVLEVEGHYGDK</sequence>
<dbReference type="Pfam" id="PF06769">
    <property type="entry name" value="YoeB_toxin"/>
    <property type="match status" value="1"/>
</dbReference>
<evidence type="ECO:0000313" key="8">
    <source>
        <dbReference type="Proteomes" id="UP001589688"/>
    </source>
</evidence>
<dbReference type="InterPro" id="IPR035093">
    <property type="entry name" value="RelE/ParE_toxin_dom_sf"/>
</dbReference>
<evidence type="ECO:0000256" key="1">
    <source>
        <dbReference type="ARBA" id="ARBA00008172"/>
    </source>
</evidence>
<keyword evidence="5" id="KW-0378">Hydrolase</keyword>
<keyword evidence="8" id="KW-1185">Reference proteome</keyword>
<accession>A0ABV5ZJF8</accession>
<evidence type="ECO:0000256" key="6">
    <source>
        <dbReference type="ARBA" id="ARBA00030388"/>
    </source>
</evidence>
<keyword evidence="4" id="KW-0255">Endonuclease</keyword>
<dbReference type="InterPro" id="IPR009614">
    <property type="entry name" value="YoeB_toxin"/>
</dbReference>
<comment type="caution">
    <text evidence="7">The sequence shown here is derived from an EMBL/GenBank/DDBJ whole genome shotgun (WGS) entry which is preliminary data.</text>
</comment>
<dbReference type="EMBL" id="JBHLZF010000001">
    <property type="protein sequence ID" value="MFB9896391.1"/>
    <property type="molecule type" value="Genomic_DNA"/>
</dbReference>
<gene>
    <name evidence="7" type="ORF">ACFFK8_00750</name>
</gene>
<keyword evidence="3" id="KW-0540">Nuclease</keyword>
<reference evidence="7 8" key="1">
    <citation type="submission" date="2024-09" db="EMBL/GenBank/DDBJ databases">
        <authorList>
            <person name="Sun Q."/>
            <person name="Mori K."/>
        </authorList>
    </citation>
    <scope>NUCLEOTIDE SEQUENCE [LARGE SCALE GENOMIC DNA]</scope>
    <source>
        <strain evidence="7 8">ATCC 51272</strain>
    </source>
</reference>
<proteinExistence type="inferred from homology"/>
<dbReference type="Gene3D" id="3.30.2310.20">
    <property type="entry name" value="RelE-like"/>
    <property type="match status" value="1"/>
</dbReference>
<dbReference type="Proteomes" id="UP001589688">
    <property type="component" value="Unassembled WGS sequence"/>
</dbReference>
<dbReference type="RefSeq" id="WP_005846181.1">
    <property type="nucleotide sequence ID" value="NZ_JADU01000018.1"/>
</dbReference>
<evidence type="ECO:0000256" key="5">
    <source>
        <dbReference type="ARBA" id="ARBA00022801"/>
    </source>
</evidence>
<comment type="similarity">
    <text evidence="1">Belongs to the YoeB family.</text>
</comment>
<keyword evidence="2" id="KW-1277">Toxin-antitoxin system</keyword>
<evidence type="ECO:0000256" key="4">
    <source>
        <dbReference type="ARBA" id="ARBA00022759"/>
    </source>
</evidence>
<protein>
    <recommendedName>
        <fullName evidence="6">Putative mRNA interferase YoeB</fullName>
    </recommendedName>
</protein>
<dbReference type="NCBIfam" id="TIGR02116">
    <property type="entry name" value="toxin_Txe_YoeB"/>
    <property type="match status" value="1"/>
</dbReference>
<name>A0ABV5ZJF8_9BACT</name>
<evidence type="ECO:0000313" key="7">
    <source>
        <dbReference type="EMBL" id="MFB9896391.1"/>
    </source>
</evidence>
<dbReference type="PANTHER" id="PTHR38039">
    <property type="entry name" value="TOXIN YOEB"/>
    <property type="match status" value="1"/>
</dbReference>
<dbReference type="SUPFAM" id="SSF143011">
    <property type="entry name" value="RelE-like"/>
    <property type="match status" value="1"/>
</dbReference>
<evidence type="ECO:0000256" key="3">
    <source>
        <dbReference type="ARBA" id="ARBA00022722"/>
    </source>
</evidence>
<dbReference type="PANTHER" id="PTHR38039:SF1">
    <property type="entry name" value="TOXIN YOEB"/>
    <property type="match status" value="1"/>
</dbReference>